<dbReference type="EC" id="2.7.13.3" evidence="3"/>
<evidence type="ECO:0000256" key="5">
    <source>
        <dbReference type="ARBA" id="ARBA00022553"/>
    </source>
</evidence>
<dbReference type="Pfam" id="PF02518">
    <property type="entry name" value="HATPase_c"/>
    <property type="match status" value="1"/>
</dbReference>
<keyword evidence="8 15" id="KW-0418">Kinase</keyword>
<evidence type="ECO:0000256" key="6">
    <source>
        <dbReference type="ARBA" id="ARBA00022679"/>
    </source>
</evidence>
<sequence>MANGRQSGLSSTWTDIQSKVRYRLIVLTSLPIILTLVSLVFVTIYWNVSYTGKQLFMKVKADLSVANNTLDDVKLNQQKLLEHIRSSYDFQRYFTKLDQGDRTQNNAIAALLSQQKRNLNLDFVRLIRVSEAAADPNLRSMLIGGSLSMPISSLMVLNRSELLRVDARLAEKAQIPIIATDKASEPEQSIETRGLVSRTLLPIADSTGEVRWLLDGGILFNRNNHIVDQIRDLVYDADTLPKNSIGAVTIFLDNVRISTNVPLNFNLGANQDRGRALGSLVSDEVRQQVLEKGLIWVNRAFVFNDWFISAYSPITDIRGNRIGMIYTGFSERPFVLDYLYNIIELGTILLIVMLISGYLVYRAAASLLDPIERIHHVVKAVQQGHNIRIGELGLTQQNELVSLARQFDAMLDQLQQRNLQIQQAAEQLEMKVAERTESLQERTAELQRNVQLLNDTRAQLVTNEKLTALGELTAGIAHEINNPSAVILGNMELIKLELGDNVESVEEEINTVIEQVNRISAIIRNLLQYSRPGEFNAPLELAPVNPLLEQTIILARHSIQSKQLVINSELNATHSIQMNPSQLQQVLINLVINAAHASSEQGHIWIRSKDWRDAKGELGVQIEVEDSGKGMSDDLMRRIFDPFFTTRPEGTGLGLSLSYGLVGRIGGNIQVESSLGKGSKFTVSLYCSAKDSEVAHPYDGLQIKRPLSAKS</sequence>
<dbReference type="InterPro" id="IPR003594">
    <property type="entry name" value="HATPase_dom"/>
</dbReference>
<accession>A0AA37TJ88</accession>
<evidence type="ECO:0000259" key="13">
    <source>
        <dbReference type="PROSITE" id="PS50109"/>
    </source>
</evidence>
<dbReference type="Gene3D" id="6.10.340.10">
    <property type="match status" value="1"/>
</dbReference>
<gene>
    <name evidence="15" type="ORF">GCM10007894_01310</name>
</gene>
<evidence type="ECO:0000256" key="8">
    <source>
        <dbReference type="ARBA" id="ARBA00022777"/>
    </source>
</evidence>
<keyword evidence="10 12" id="KW-0472">Membrane</keyword>
<evidence type="ECO:0000256" key="1">
    <source>
        <dbReference type="ARBA" id="ARBA00000085"/>
    </source>
</evidence>
<comment type="catalytic activity">
    <reaction evidence="1">
        <text>ATP + protein L-histidine = ADP + protein N-phospho-L-histidine.</text>
        <dbReference type="EC" id="2.7.13.3"/>
    </reaction>
</comment>
<keyword evidence="9 12" id="KW-1133">Transmembrane helix</keyword>
<dbReference type="GO" id="GO:0000155">
    <property type="term" value="F:phosphorelay sensor kinase activity"/>
    <property type="evidence" value="ECO:0007669"/>
    <property type="project" value="InterPro"/>
</dbReference>
<dbReference type="Proteomes" id="UP001157439">
    <property type="component" value="Unassembled WGS sequence"/>
</dbReference>
<comment type="subcellular location">
    <subcellularLocation>
        <location evidence="2">Cell membrane</location>
        <topology evidence="2">Multi-pass membrane protein</topology>
    </subcellularLocation>
</comment>
<dbReference type="SUPFAM" id="SSF55874">
    <property type="entry name" value="ATPase domain of HSP90 chaperone/DNA topoisomerase II/histidine kinase"/>
    <property type="match status" value="1"/>
</dbReference>
<dbReference type="InterPro" id="IPR003661">
    <property type="entry name" value="HisK_dim/P_dom"/>
</dbReference>
<comment type="caution">
    <text evidence="15">The sequence shown here is derived from an EMBL/GenBank/DDBJ whole genome shotgun (WGS) entry which is preliminary data.</text>
</comment>
<dbReference type="PANTHER" id="PTHR43065">
    <property type="entry name" value="SENSOR HISTIDINE KINASE"/>
    <property type="match status" value="1"/>
</dbReference>
<feature type="coiled-coil region" evidence="11">
    <location>
        <begin position="404"/>
        <end position="456"/>
    </location>
</feature>
<keyword evidence="5" id="KW-0597">Phosphoprotein</keyword>
<dbReference type="PRINTS" id="PR00344">
    <property type="entry name" value="BCTRLSENSOR"/>
</dbReference>
<dbReference type="SMART" id="SM00388">
    <property type="entry name" value="HisKA"/>
    <property type="match status" value="1"/>
</dbReference>
<keyword evidence="11" id="KW-0175">Coiled coil</keyword>
<evidence type="ECO:0000256" key="7">
    <source>
        <dbReference type="ARBA" id="ARBA00022692"/>
    </source>
</evidence>
<feature type="domain" description="Histidine kinase" evidence="13">
    <location>
        <begin position="475"/>
        <end position="689"/>
    </location>
</feature>
<evidence type="ECO:0000256" key="2">
    <source>
        <dbReference type="ARBA" id="ARBA00004651"/>
    </source>
</evidence>
<dbReference type="PANTHER" id="PTHR43065:SF22">
    <property type="entry name" value="HISTIDINE KINASE"/>
    <property type="match status" value="1"/>
</dbReference>
<keyword evidence="4" id="KW-1003">Cell membrane</keyword>
<protein>
    <recommendedName>
        <fullName evidence="3">histidine kinase</fullName>
        <ecNumber evidence="3">2.7.13.3</ecNumber>
    </recommendedName>
</protein>
<dbReference type="InterPro" id="IPR036890">
    <property type="entry name" value="HATPase_C_sf"/>
</dbReference>
<dbReference type="CDD" id="cd00082">
    <property type="entry name" value="HisKA"/>
    <property type="match status" value="1"/>
</dbReference>
<keyword evidence="16" id="KW-1185">Reference proteome</keyword>
<dbReference type="PROSITE" id="PS50109">
    <property type="entry name" value="HIS_KIN"/>
    <property type="match status" value="1"/>
</dbReference>
<dbReference type="InterPro" id="IPR005467">
    <property type="entry name" value="His_kinase_dom"/>
</dbReference>
<evidence type="ECO:0000256" key="9">
    <source>
        <dbReference type="ARBA" id="ARBA00022989"/>
    </source>
</evidence>
<proteinExistence type="predicted"/>
<evidence type="ECO:0000256" key="12">
    <source>
        <dbReference type="SAM" id="Phobius"/>
    </source>
</evidence>
<reference evidence="15 16" key="1">
    <citation type="journal article" date="2014" name="Int. J. Syst. Evol. Microbiol.">
        <title>Complete genome sequence of Corynebacterium casei LMG S-19264T (=DSM 44701T), isolated from a smear-ripened cheese.</title>
        <authorList>
            <consortium name="US DOE Joint Genome Institute (JGI-PGF)"/>
            <person name="Walter F."/>
            <person name="Albersmeier A."/>
            <person name="Kalinowski J."/>
            <person name="Ruckert C."/>
        </authorList>
    </citation>
    <scope>NUCLEOTIDE SEQUENCE [LARGE SCALE GENOMIC DNA]</scope>
    <source>
        <strain evidence="15 16">NBRC 112785</strain>
    </source>
</reference>
<dbReference type="Gene3D" id="1.10.287.130">
    <property type="match status" value="1"/>
</dbReference>
<dbReference type="InterPro" id="IPR029151">
    <property type="entry name" value="Sensor-like_sf"/>
</dbReference>
<evidence type="ECO:0000313" key="15">
    <source>
        <dbReference type="EMBL" id="GLS82154.1"/>
    </source>
</evidence>
<evidence type="ECO:0000256" key="3">
    <source>
        <dbReference type="ARBA" id="ARBA00012438"/>
    </source>
</evidence>
<keyword evidence="6" id="KW-0808">Transferase</keyword>
<keyword evidence="7 12" id="KW-0812">Transmembrane</keyword>
<evidence type="ECO:0000256" key="4">
    <source>
        <dbReference type="ARBA" id="ARBA00022475"/>
    </source>
</evidence>
<dbReference type="PROSITE" id="PS50885">
    <property type="entry name" value="HAMP"/>
    <property type="match status" value="1"/>
</dbReference>
<organism evidence="15 16">
    <name type="scientific">Paraferrimonas haliotis</name>
    <dbReference type="NCBI Taxonomy" id="2013866"/>
    <lineage>
        <taxon>Bacteria</taxon>
        <taxon>Pseudomonadati</taxon>
        <taxon>Pseudomonadota</taxon>
        <taxon>Gammaproteobacteria</taxon>
        <taxon>Alteromonadales</taxon>
        <taxon>Ferrimonadaceae</taxon>
        <taxon>Paraferrimonas</taxon>
    </lineage>
</organism>
<name>A0AA37TJ88_9GAMM</name>
<dbReference type="GO" id="GO:0005886">
    <property type="term" value="C:plasma membrane"/>
    <property type="evidence" value="ECO:0007669"/>
    <property type="project" value="UniProtKB-SubCell"/>
</dbReference>
<evidence type="ECO:0000256" key="11">
    <source>
        <dbReference type="SAM" id="Coils"/>
    </source>
</evidence>
<evidence type="ECO:0000259" key="14">
    <source>
        <dbReference type="PROSITE" id="PS50885"/>
    </source>
</evidence>
<dbReference type="Gene3D" id="3.30.565.10">
    <property type="entry name" value="Histidine kinase-like ATPase, C-terminal domain"/>
    <property type="match status" value="1"/>
</dbReference>
<evidence type="ECO:0000313" key="16">
    <source>
        <dbReference type="Proteomes" id="UP001157439"/>
    </source>
</evidence>
<dbReference type="Pfam" id="PF17202">
    <property type="entry name" value="sCache_3_3"/>
    <property type="match status" value="1"/>
</dbReference>
<feature type="domain" description="HAMP" evidence="14">
    <location>
        <begin position="365"/>
        <end position="419"/>
    </location>
</feature>
<dbReference type="InterPro" id="IPR003660">
    <property type="entry name" value="HAMP_dom"/>
</dbReference>
<dbReference type="Pfam" id="PF00512">
    <property type="entry name" value="HisKA"/>
    <property type="match status" value="1"/>
</dbReference>
<dbReference type="SMART" id="SM00387">
    <property type="entry name" value="HATPase_c"/>
    <property type="match status" value="1"/>
</dbReference>
<dbReference type="InterPro" id="IPR004358">
    <property type="entry name" value="Sig_transdc_His_kin-like_C"/>
</dbReference>
<dbReference type="EMBL" id="BSPO01000001">
    <property type="protein sequence ID" value="GLS82154.1"/>
    <property type="molecule type" value="Genomic_DNA"/>
</dbReference>
<dbReference type="AlphaFoldDB" id="A0AA37TJ88"/>
<dbReference type="SUPFAM" id="SSF47384">
    <property type="entry name" value="Homodimeric domain of signal transducing histidine kinase"/>
    <property type="match status" value="1"/>
</dbReference>
<evidence type="ECO:0000256" key="10">
    <source>
        <dbReference type="ARBA" id="ARBA00023136"/>
    </source>
</evidence>
<feature type="transmembrane region" description="Helical" evidence="12">
    <location>
        <begin position="20"/>
        <end position="48"/>
    </location>
</feature>
<dbReference type="InterPro" id="IPR033463">
    <property type="entry name" value="sCache_3"/>
</dbReference>
<dbReference type="RefSeq" id="WP_095497714.1">
    <property type="nucleotide sequence ID" value="NZ_BSPO01000001.1"/>
</dbReference>
<dbReference type="InterPro" id="IPR036097">
    <property type="entry name" value="HisK_dim/P_sf"/>
</dbReference>
<dbReference type="SUPFAM" id="SSF103190">
    <property type="entry name" value="Sensory domain-like"/>
    <property type="match status" value="1"/>
</dbReference>